<dbReference type="CDD" id="cd00805">
    <property type="entry name" value="TyrRS_core"/>
    <property type="match status" value="1"/>
</dbReference>
<comment type="caution">
    <text evidence="16">The sequence shown here is derived from an EMBL/GenBank/DDBJ whole genome shotgun (WGS) entry which is preliminary data.</text>
</comment>
<dbReference type="InterPro" id="IPR005467">
    <property type="entry name" value="His_kinase_dom"/>
</dbReference>
<evidence type="ECO:0000256" key="5">
    <source>
        <dbReference type="ARBA" id="ARBA00022741"/>
    </source>
</evidence>
<keyword evidence="7 12" id="KW-0694">RNA-binding</keyword>
<evidence type="ECO:0000256" key="8">
    <source>
        <dbReference type="ARBA" id="ARBA00022917"/>
    </source>
</evidence>
<dbReference type="GO" id="GO:0004831">
    <property type="term" value="F:tyrosine-tRNA ligase activity"/>
    <property type="evidence" value="ECO:0007669"/>
    <property type="project" value="UniProtKB-EC"/>
</dbReference>
<dbReference type="InterPro" id="IPR002736">
    <property type="entry name" value="CitG"/>
</dbReference>
<comment type="similarity">
    <text evidence="13">Belongs to the class-I aminoacyl-tRNA synthetase family.</text>
</comment>
<evidence type="ECO:0000256" key="2">
    <source>
        <dbReference type="ARBA" id="ARBA00013160"/>
    </source>
</evidence>
<dbReference type="SMART" id="SM00387">
    <property type="entry name" value="HATPase_c"/>
    <property type="match status" value="1"/>
</dbReference>
<dbReference type="Gene3D" id="3.40.50.620">
    <property type="entry name" value="HUPs"/>
    <property type="match status" value="1"/>
</dbReference>
<dbReference type="SUPFAM" id="SSF55174">
    <property type="entry name" value="Alpha-L RNA-binding motif"/>
    <property type="match status" value="1"/>
</dbReference>
<keyword evidence="6 13" id="KW-0067">ATP-binding</keyword>
<dbReference type="InterPro" id="IPR002307">
    <property type="entry name" value="Tyr-tRNA-ligase"/>
</dbReference>
<feature type="domain" description="Histidine kinase" evidence="15">
    <location>
        <begin position="217"/>
        <end position="370"/>
    </location>
</feature>
<evidence type="ECO:0000259" key="15">
    <source>
        <dbReference type="PROSITE" id="PS50109"/>
    </source>
</evidence>
<name>A0A835G4B1_SPOEX</name>
<dbReference type="PROSITE" id="PS50109">
    <property type="entry name" value="HIS_KIN"/>
    <property type="match status" value="1"/>
</dbReference>
<dbReference type="Proteomes" id="UP000648187">
    <property type="component" value="Unassembled WGS sequence"/>
</dbReference>
<proteinExistence type="inferred from homology"/>
<dbReference type="FunFam" id="1.10.240.10:FF:000001">
    <property type="entry name" value="Tyrosine--tRNA ligase"/>
    <property type="match status" value="1"/>
</dbReference>
<dbReference type="GO" id="GO:0046917">
    <property type="term" value="F:triphosphoribosyl-dephospho-CoA synthase activity"/>
    <property type="evidence" value="ECO:0007669"/>
    <property type="project" value="InterPro"/>
</dbReference>
<dbReference type="GO" id="GO:0042802">
    <property type="term" value="F:identical protein binding"/>
    <property type="evidence" value="ECO:0007669"/>
    <property type="project" value="UniProtKB-ARBA"/>
</dbReference>
<protein>
    <recommendedName>
        <fullName evidence="2 13">Tyrosine--tRNA ligase</fullName>
        <ecNumber evidence="2 13">6.1.1.1</ecNumber>
    </recommendedName>
    <alternativeName>
        <fullName evidence="10 13">Tyrosyl-tRNA synthetase</fullName>
    </alternativeName>
</protein>
<dbReference type="PROSITE" id="PS00178">
    <property type="entry name" value="AA_TRNA_LIGASE_I"/>
    <property type="match status" value="1"/>
</dbReference>
<evidence type="ECO:0000313" key="16">
    <source>
        <dbReference type="EMBL" id="KAF9404857.1"/>
    </source>
</evidence>
<evidence type="ECO:0000256" key="13">
    <source>
        <dbReference type="RuleBase" id="RU361234"/>
    </source>
</evidence>
<keyword evidence="8 13" id="KW-0648">Protein biosynthesis</keyword>
<gene>
    <name evidence="16" type="ORF">HW555_014143</name>
</gene>
<dbReference type="InterPro" id="IPR001412">
    <property type="entry name" value="aa-tRNA-synth_I_CS"/>
</dbReference>
<dbReference type="PRINTS" id="PR01040">
    <property type="entry name" value="TRNASYNTHTYR"/>
</dbReference>
<dbReference type="InterPro" id="IPR003594">
    <property type="entry name" value="HATPase_dom"/>
</dbReference>
<dbReference type="EMBL" id="JACKWZ010000867">
    <property type="protein sequence ID" value="KAF9404857.1"/>
    <property type="molecule type" value="Genomic_DNA"/>
</dbReference>
<dbReference type="NCBIfam" id="TIGR00234">
    <property type="entry name" value="tyrS"/>
    <property type="match status" value="1"/>
</dbReference>
<dbReference type="Gene3D" id="3.30.565.10">
    <property type="entry name" value="Histidine kinase-like ATPase, C-terminal domain"/>
    <property type="match status" value="1"/>
</dbReference>
<evidence type="ECO:0000256" key="6">
    <source>
        <dbReference type="ARBA" id="ARBA00022840"/>
    </source>
</evidence>
<keyword evidence="14" id="KW-0175">Coiled coil</keyword>
<evidence type="ECO:0000313" key="17">
    <source>
        <dbReference type="Proteomes" id="UP000648187"/>
    </source>
</evidence>
<evidence type="ECO:0000256" key="7">
    <source>
        <dbReference type="ARBA" id="ARBA00022884"/>
    </source>
</evidence>
<dbReference type="GO" id="GO:0006437">
    <property type="term" value="P:tyrosyl-tRNA aminoacylation"/>
    <property type="evidence" value="ECO:0007669"/>
    <property type="project" value="InterPro"/>
</dbReference>
<evidence type="ECO:0000256" key="3">
    <source>
        <dbReference type="ARBA" id="ARBA00022490"/>
    </source>
</evidence>
<dbReference type="Pfam" id="PF02518">
    <property type="entry name" value="HATPase_c"/>
    <property type="match status" value="1"/>
</dbReference>
<keyword evidence="17" id="KW-1185">Reference proteome</keyword>
<dbReference type="Gene3D" id="1.10.240.10">
    <property type="entry name" value="Tyrosyl-Transfer RNA Synthetase"/>
    <property type="match status" value="1"/>
</dbReference>
<dbReference type="InterPro" id="IPR036986">
    <property type="entry name" value="S4_RNA-bd_sf"/>
</dbReference>
<keyword evidence="9 13" id="KW-0030">Aminoacyl-tRNA synthetase</keyword>
<dbReference type="Pfam" id="PF00579">
    <property type="entry name" value="tRNA-synt_1b"/>
    <property type="match status" value="1"/>
</dbReference>
<dbReference type="CDD" id="cd00165">
    <property type="entry name" value="S4"/>
    <property type="match status" value="1"/>
</dbReference>
<dbReference type="PANTHER" id="PTHR11766:SF0">
    <property type="entry name" value="TYROSINE--TRNA LIGASE, MITOCHONDRIAL"/>
    <property type="match status" value="1"/>
</dbReference>
<dbReference type="EC" id="6.1.1.1" evidence="2 13"/>
<reference evidence="16" key="1">
    <citation type="submission" date="2020-08" db="EMBL/GenBank/DDBJ databases">
        <title>Spodoptera exigua strain:BAW_Kor-Di-RS1 Genome sequencing and assembly.</title>
        <authorList>
            <person name="Kim J."/>
            <person name="Nam H.Y."/>
            <person name="Kwon M."/>
            <person name="Choi J.H."/>
            <person name="Cho S.R."/>
            <person name="Kim G.-H."/>
        </authorList>
    </citation>
    <scope>NUCLEOTIDE SEQUENCE</scope>
    <source>
        <strain evidence="16">BAW_Kor-Di-RS1</strain>
        <tissue evidence="16">Whole-body</tissue>
    </source>
</reference>
<evidence type="ECO:0000256" key="10">
    <source>
        <dbReference type="ARBA" id="ARBA00033323"/>
    </source>
</evidence>
<dbReference type="Gene3D" id="3.10.290.10">
    <property type="entry name" value="RNA-binding S4 domain"/>
    <property type="match status" value="1"/>
</dbReference>
<comment type="subcellular location">
    <subcellularLocation>
        <location evidence="1">Cytoplasm</location>
    </subcellularLocation>
</comment>
<dbReference type="GO" id="GO:0003723">
    <property type="term" value="F:RNA binding"/>
    <property type="evidence" value="ECO:0007669"/>
    <property type="project" value="UniProtKB-KW"/>
</dbReference>
<dbReference type="InterPro" id="IPR024107">
    <property type="entry name" value="Tyr-tRNA-ligase_bac_1"/>
</dbReference>
<keyword evidence="4 13" id="KW-0436">Ligase</keyword>
<organism evidence="16 17">
    <name type="scientific">Spodoptera exigua</name>
    <name type="common">Beet armyworm</name>
    <name type="synonym">Noctua fulgens</name>
    <dbReference type="NCBI Taxonomy" id="7107"/>
    <lineage>
        <taxon>Eukaryota</taxon>
        <taxon>Metazoa</taxon>
        <taxon>Ecdysozoa</taxon>
        <taxon>Arthropoda</taxon>
        <taxon>Hexapoda</taxon>
        <taxon>Insecta</taxon>
        <taxon>Pterygota</taxon>
        <taxon>Neoptera</taxon>
        <taxon>Endopterygota</taxon>
        <taxon>Lepidoptera</taxon>
        <taxon>Glossata</taxon>
        <taxon>Ditrysia</taxon>
        <taxon>Noctuoidea</taxon>
        <taxon>Noctuidae</taxon>
        <taxon>Amphipyrinae</taxon>
        <taxon>Spodoptera</taxon>
    </lineage>
</organism>
<dbReference type="InterPro" id="IPR002305">
    <property type="entry name" value="aa-tRNA-synth_Ic"/>
</dbReference>
<evidence type="ECO:0000256" key="4">
    <source>
        <dbReference type="ARBA" id="ARBA00022598"/>
    </source>
</evidence>
<evidence type="ECO:0000256" key="1">
    <source>
        <dbReference type="ARBA" id="ARBA00004496"/>
    </source>
</evidence>
<dbReference type="SMART" id="SM00363">
    <property type="entry name" value="S4"/>
    <property type="match status" value="1"/>
</dbReference>
<dbReference type="InterPro" id="IPR014729">
    <property type="entry name" value="Rossmann-like_a/b/a_fold"/>
</dbReference>
<dbReference type="InterPro" id="IPR002942">
    <property type="entry name" value="S4_RNA-bd"/>
</dbReference>
<keyword evidence="3" id="KW-0963">Cytoplasm</keyword>
<sequence>MQKLVEEGLVDHVLGVGIIVKGISISDAHEIYAIRKSLDVLATITAMKEMAMDDFKELKDLLEETETLNERNEIDQKWKNIYMKQQNKAFAAQLFGRWALEALVFEASLYPKPGLVDPKSNGAHADMNYQTFRQSCDALAPFLIDYTQLGLNHKGTATQLFEKVRKHGQLAEKSMLAQTNGVNTHKGANFSFALLLSAADLEEILHSAQKGKQLSLNVLRFSKTQDSIKECMDISAAIGVATHLIREIIPKKVQLNISIQENLGTAKLEEIDLQSLIYNLITNAYQATRENQGKSQKIQVKVTPATKETIELIKKTNHPLQKLNHFVTLEISDNGPGIPEKLKEQIFEPFFTTKAGLFAKMANVTADGIGAKTAFYYLPNAFLREFIAIVVMNKKRHLMMWEGRKTMTNIIDELEWRGAINQQTDSEGLRKYVETESISLYCGVDPTGDSMHIGHLIPFMMLKRFQAFGHHPYILIGGATGTIGDPSGRTSERQLQTMDTVQHNVDSLTRQMEKLFEVENDNRLTLVNNYDWTHNLSLLDFLRDIGKFFNVNTMLAKDIVASRLDTGISFTEFTYQILQSMDFLHLFQNHNVRMQIGGADQWGNITAGLDLIRKKEGAEAKAFGLTIPLMLKADGTKFGKTAGGAVWLDPEKTTPYEFYQFWVNQDDRDVIKYLKFFTFLTKEEIDALEVKVQTEPHLREAQRVLAAEMTKFVHSKEDLNDALAISEALFSGNVSKLTSKQIEEGFKNMPTVETQSLNQNLVDWLIELNIEPSKRQAREDITNGAISINGEKIKELDFEVTSEQTFDGKFIIVRKGKKKYTLVKVTSK</sequence>
<dbReference type="Pfam" id="PF01874">
    <property type="entry name" value="CitG"/>
    <property type="match status" value="1"/>
</dbReference>
<dbReference type="FunFam" id="3.40.50.620:FF:000008">
    <property type="entry name" value="Tyrosine--tRNA ligase"/>
    <property type="match status" value="1"/>
</dbReference>
<evidence type="ECO:0000256" key="9">
    <source>
        <dbReference type="ARBA" id="ARBA00023146"/>
    </source>
</evidence>
<dbReference type="AlphaFoldDB" id="A0A835G4B1"/>
<evidence type="ECO:0000256" key="14">
    <source>
        <dbReference type="SAM" id="Coils"/>
    </source>
</evidence>
<dbReference type="InterPro" id="IPR054608">
    <property type="entry name" value="SYY-like_C"/>
</dbReference>
<evidence type="ECO:0000256" key="12">
    <source>
        <dbReference type="PROSITE-ProRule" id="PRU00182"/>
    </source>
</evidence>
<dbReference type="GO" id="GO:0005524">
    <property type="term" value="F:ATP binding"/>
    <property type="evidence" value="ECO:0007669"/>
    <property type="project" value="UniProtKB-KW"/>
</dbReference>
<dbReference type="HAMAP" id="MF_02006">
    <property type="entry name" value="Tyr_tRNA_synth_type1"/>
    <property type="match status" value="1"/>
</dbReference>
<dbReference type="SUPFAM" id="SSF55874">
    <property type="entry name" value="ATPase domain of HSP90 chaperone/DNA topoisomerase II/histidine kinase"/>
    <property type="match status" value="1"/>
</dbReference>
<dbReference type="InterPro" id="IPR024088">
    <property type="entry name" value="Tyr-tRNA-ligase_bac-type"/>
</dbReference>
<accession>A0A835G4B1</accession>
<dbReference type="PROSITE" id="PS50889">
    <property type="entry name" value="S4"/>
    <property type="match status" value="1"/>
</dbReference>
<keyword evidence="5 13" id="KW-0547">Nucleotide-binding</keyword>
<feature type="coiled-coil region" evidence="14">
    <location>
        <begin position="48"/>
        <end position="75"/>
    </location>
</feature>
<dbReference type="SUPFAM" id="SSF52374">
    <property type="entry name" value="Nucleotidylyl transferase"/>
    <property type="match status" value="1"/>
</dbReference>
<dbReference type="InterPro" id="IPR036890">
    <property type="entry name" value="HATPase_C_sf"/>
</dbReference>
<comment type="catalytic activity">
    <reaction evidence="11 13">
        <text>tRNA(Tyr) + L-tyrosine + ATP = L-tyrosyl-tRNA(Tyr) + AMP + diphosphate + H(+)</text>
        <dbReference type="Rhea" id="RHEA:10220"/>
        <dbReference type="Rhea" id="RHEA-COMP:9706"/>
        <dbReference type="Rhea" id="RHEA-COMP:9707"/>
        <dbReference type="ChEBI" id="CHEBI:15378"/>
        <dbReference type="ChEBI" id="CHEBI:30616"/>
        <dbReference type="ChEBI" id="CHEBI:33019"/>
        <dbReference type="ChEBI" id="CHEBI:58315"/>
        <dbReference type="ChEBI" id="CHEBI:78442"/>
        <dbReference type="ChEBI" id="CHEBI:78536"/>
        <dbReference type="ChEBI" id="CHEBI:456215"/>
        <dbReference type="EC" id="6.1.1.1"/>
    </reaction>
</comment>
<dbReference type="GO" id="GO:0005829">
    <property type="term" value="C:cytosol"/>
    <property type="evidence" value="ECO:0007669"/>
    <property type="project" value="TreeGrafter"/>
</dbReference>
<dbReference type="PANTHER" id="PTHR11766">
    <property type="entry name" value="TYROSYL-TRNA SYNTHETASE"/>
    <property type="match status" value="1"/>
</dbReference>
<dbReference type="Pfam" id="PF22421">
    <property type="entry name" value="SYY_C-terminal"/>
    <property type="match status" value="1"/>
</dbReference>
<evidence type="ECO:0000256" key="11">
    <source>
        <dbReference type="ARBA" id="ARBA00048248"/>
    </source>
</evidence>